<dbReference type="AlphaFoldDB" id="A0A6L9W7L5"/>
<name>A0A6L9W7L5_9ACTN</name>
<evidence type="ECO:0000313" key="2">
    <source>
        <dbReference type="EMBL" id="NEK87461.1"/>
    </source>
</evidence>
<gene>
    <name evidence="2" type="ORF">GCU60_17105</name>
</gene>
<comment type="caution">
    <text evidence="2">The sequence shown here is derived from an EMBL/GenBank/DDBJ whole genome shotgun (WGS) entry which is preliminary data.</text>
</comment>
<organism evidence="2 3">
    <name type="scientific">Blastococcus saxobsidens</name>
    <dbReference type="NCBI Taxonomy" id="138336"/>
    <lineage>
        <taxon>Bacteria</taxon>
        <taxon>Bacillati</taxon>
        <taxon>Actinomycetota</taxon>
        <taxon>Actinomycetes</taxon>
        <taxon>Geodermatophilales</taxon>
        <taxon>Geodermatophilaceae</taxon>
        <taxon>Blastococcus</taxon>
    </lineage>
</organism>
<dbReference type="EMBL" id="JAAGWG010000033">
    <property type="protein sequence ID" value="NEK87461.1"/>
    <property type="molecule type" value="Genomic_DNA"/>
</dbReference>
<dbReference type="InterPro" id="IPR032330">
    <property type="entry name" value="EF-G-binding_C"/>
</dbReference>
<protein>
    <submittedName>
        <fullName evidence="2">FBP domain-containing protein</fullName>
    </submittedName>
</protein>
<reference evidence="2 3" key="1">
    <citation type="submission" date="2019-12" db="EMBL/GenBank/DDBJ databases">
        <title>the WGS of Blastococcus saxobsidens 67B17.</title>
        <authorList>
            <person name="Jiang Z."/>
        </authorList>
    </citation>
    <scope>NUCLEOTIDE SEQUENCE [LARGE SCALE GENOMIC DNA]</scope>
    <source>
        <strain evidence="2 3">67B17</strain>
    </source>
</reference>
<sequence length="164" mass="18263">MEAMTEQQVRRSFINCSRGEAAGLTLPRGFASLAWDDIELLGWRDAKAPLRGYLVVQEEGRPVGISLRAADTRMSSRTPAMCLLCQTARSGDAVSLFTARRMGEAGRNGNTVGTYICADLRCAERARTEIPPWLRDRDPEEVAEERVADLRERVHGFLDAVRHS</sequence>
<dbReference type="Pfam" id="PF16571">
    <property type="entry name" value="FBP_C"/>
    <property type="match status" value="1"/>
</dbReference>
<proteinExistence type="predicted"/>
<evidence type="ECO:0000313" key="3">
    <source>
        <dbReference type="Proteomes" id="UP000479241"/>
    </source>
</evidence>
<feature type="domain" description="Elongation factor G-binding protein C-terminal treble-clef zinc-finger" evidence="1">
    <location>
        <begin position="8"/>
        <end position="161"/>
    </location>
</feature>
<dbReference type="Proteomes" id="UP000479241">
    <property type="component" value="Unassembled WGS sequence"/>
</dbReference>
<accession>A0A6L9W7L5</accession>
<evidence type="ECO:0000259" key="1">
    <source>
        <dbReference type="Pfam" id="PF16571"/>
    </source>
</evidence>